<dbReference type="SUPFAM" id="SSF53448">
    <property type="entry name" value="Nucleotide-diphospho-sugar transferases"/>
    <property type="match status" value="1"/>
</dbReference>
<evidence type="ECO:0000256" key="3">
    <source>
        <dbReference type="ARBA" id="ARBA00022679"/>
    </source>
</evidence>
<name>A0A2T0YQL5_9MICC</name>
<evidence type="ECO:0000313" key="8">
    <source>
        <dbReference type="EMBL" id="PRZ17499.1"/>
    </source>
</evidence>
<dbReference type="GO" id="GO:0000160">
    <property type="term" value="P:phosphorelay signal transduction system"/>
    <property type="evidence" value="ECO:0007669"/>
    <property type="project" value="InterPro"/>
</dbReference>
<feature type="transmembrane region" description="Helical" evidence="7">
    <location>
        <begin position="440"/>
        <end position="463"/>
    </location>
</feature>
<reference evidence="8 9" key="1">
    <citation type="submission" date="2018-03" db="EMBL/GenBank/DDBJ databases">
        <title>Comparative analysis of microorganisms from saline springs in Andes Mountain Range, Colombia.</title>
        <authorList>
            <person name="Rubin E."/>
        </authorList>
    </citation>
    <scope>NUCLEOTIDE SEQUENCE [LARGE SCALE GENOMIC DNA]</scope>
    <source>
        <strain evidence="8 9">CG 35</strain>
    </source>
</reference>
<keyword evidence="3 8" id="KW-0808">Transferase</keyword>
<dbReference type="PANTHER" id="PTHR43867">
    <property type="entry name" value="CELLULOSE SYNTHASE CATALYTIC SUBUNIT A [UDP-FORMING]"/>
    <property type="match status" value="1"/>
</dbReference>
<dbReference type="InterPro" id="IPR029044">
    <property type="entry name" value="Nucleotide-diphossugar_trans"/>
</dbReference>
<feature type="transmembrane region" description="Helical" evidence="7">
    <location>
        <begin position="20"/>
        <end position="42"/>
    </location>
</feature>
<evidence type="ECO:0000256" key="6">
    <source>
        <dbReference type="ARBA" id="ARBA00023136"/>
    </source>
</evidence>
<keyword evidence="5 7" id="KW-1133">Transmembrane helix</keyword>
<organism evidence="8 9">
    <name type="scientific">Nesterenkonia sandarakina</name>
    <dbReference type="NCBI Taxonomy" id="272918"/>
    <lineage>
        <taxon>Bacteria</taxon>
        <taxon>Bacillati</taxon>
        <taxon>Actinomycetota</taxon>
        <taxon>Actinomycetes</taxon>
        <taxon>Micrococcales</taxon>
        <taxon>Micrococcaceae</taxon>
        <taxon>Nesterenkonia</taxon>
    </lineage>
</organism>
<dbReference type="Pfam" id="PF13641">
    <property type="entry name" value="Glyco_tranf_2_3"/>
    <property type="match status" value="1"/>
</dbReference>
<feature type="transmembrane region" description="Helical" evidence="7">
    <location>
        <begin position="410"/>
        <end position="428"/>
    </location>
</feature>
<protein>
    <submittedName>
        <fullName evidence="8">Cellulose synthase/poly-beta-1,6-N-acetylglucosamine synthase-like glycosyltransferase</fullName>
    </submittedName>
</protein>
<dbReference type="GO" id="GO:0005886">
    <property type="term" value="C:plasma membrane"/>
    <property type="evidence" value="ECO:0007669"/>
    <property type="project" value="TreeGrafter"/>
</dbReference>
<dbReference type="Gene3D" id="3.90.550.10">
    <property type="entry name" value="Spore Coat Polysaccharide Biosynthesis Protein SpsA, Chain A"/>
    <property type="match status" value="1"/>
</dbReference>
<keyword evidence="2" id="KW-0328">Glycosyltransferase</keyword>
<dbReference type="AlphaFoldDB" id="A0A2T0YQL5"/>
<keyword evidence="4 7" id="KW-0812">Transmembrane</keyword>
<dbReference type="Proteomes" id="UP000238217">
    <property type="component" value="Unassembled WGS sequence"/>
</dbReference>
<evidence type="ECO:0000256" key="7">
    <source>
        <dbReference type="SAM" id="Phobius"/>
    </source>
</evidence>
<proteinExistence type="predicted"/>
<evidence type="ECO:0000256" key="4">
    <source>
        <dbReference type="ARBA" id="ARBA00022692"/>
    </source>
</evidence>
<comment type="subcellular location">
    <subcellularLocation>
        <location evidence="1">Membrane</location>
        <topology evidence="1">Multi-pass membrane protein</topology>
    </subcellularLocation>
</comment>
<keyword evidence="6 7" id="KW-0472">Membrane</keyword>
<evidence type="ECO:0000256" key="2">
    <source>
        <dbReference type="ARBA" id="ARBA00022676"/>
    </source>
</evidence>
<accession>A0A2T0YQL5</accession>
<evidence type="ECO:0000256" key="5">
    <source>
        <dbReference type="ARBA" id="ARBA00022989"/>
    </source>
</evidence>
<dbReference type="InterPro" id="IPR036641">
    <property type="entry name" value="HPT_dom_sf"/>
</dbReference>
<comment type="caution">
    <text evidence="8">The sequence shown here is derived from an EMBL/GenBank/DDBJ whole genome shotgun (WGS) entry which is preliminary data.</text>
</comment>
<feature type="transmembrane region" description="Helical" evidence="7">
    <location>
        <begin position="54"/>
        <end position="77"/>
    </location>
</feature>
<sequence length="617" mass="68557">MNTGPRNVSTRPRRLRVSPLIFVFSALYGALAALVFCFSGAFGDFGEHPLRDAGLVVVTLISSLALTYISLLVHTYLARRANRSGNSETLSWHVMIPCRDEESVIAETVSAARTTFPGLHVWVIDDDSEDATASIVRNLQDFDDKVHLISRRRPNARTGKGHALNAAYRVIAEATSEDPRQRHRTVIGVLDADGFLSGNALDLLAGPDAFGEDTVGAVQLEVWMKNRGDRLPRPLSGGFKNLLGRTLIRMQDIEFRTSNSAMQMLRVKTGTVGMGGNGQFTRLSVLDDLDADYGQPWGKKLSEDYELGLNIMTRGHRTHYIPEAHVSQEALPFTRRLLTQRTRWAQGNMECAELLPSLRRSGHLRGSGWAEIHYFMGQPWLLMANLLLGPILFVLALTEGRVGFASGSSVQWIALLAAVFLILPYFLWGILYKYLCREDISLLSSIFYGLSYLFYVYLTYIYYPRAMARIVSGRTAWAKTARNADGTRLLPLSALREELLALPLLDAEIITSLAEELDGAEDFARELVNTFGLIWPRRWANLRLAAAAEDHTATVDALASIRVASEMLGAERLAQTARDLGVHLDAVDYSALRRDLPMISAVGEQTVEEIRGRFVTV</sequence>
<dbReference type="RefSeq" id="WP_106122398.1">
    <property type="nucleotide sequence ID" value="NZ_PVTY01000005.1"/>
</dbReference>
<dbReference type="InterPro" id="IPR050321">
    <property type="entry name" value="Glycosyltr_2/OpgH_subfam"/>
</dbReference>
<dbReference type="OrthoDB" id="9806824at2"/>
<gene>
    <name evidence="8" type="ORF">BCL67_10545</name>
</gene>
<dbReference type="SUPFAM" id="SSF47226">
    <property type="entry name" value="Histidine-containing phosphotransfer domain, HPT domain"/>
    <property type="match status" value="1"/>
</dbReference>
<keyword evidence="9" id="KW-1185">Reference proteome</keyword>
<dbReference type="GO" id="GO:0016758">
    <property type="term" value="F:hexosyltransferase activity"/>
    <property type="evidence" value="ECO:0007669"/>
    <property type="project" value="TreeGrafter"/>
</dbReference>
<evidence type="ECO:0000256" key="1">
    <source>
        <dbReference type="ARBA" id="ARBA00004141"/>
    </source>
</evidence>
<dbReference type="Gene3D" id="1.20.120.160">
    <property type="entry name" value="HPT domain"/>
    <property type="match status" value="1"/>
</dbReference>
<dbReference type="PANTHER" id="PTHR43867:SF2">
    <property type="entry name" value="CELLULOSE SYNTHASE CATALYTIC SUBUNIT A [UDP-FORMING]"/>
    <property type="match status" value="1"/>
</dbReference>
<feature type="transmembrane region" description="Helical" evidence="7">
    <location>
        <begin position="380"/>
        <end position="398"/>
    </location>
</feature>
<dbReference type="EMBL" id="PVTY01000005">
    <property type="protein sequence ID" value="PRZ17499.1"/>
    <property type="molecule type" value="Genomic_DNA"/>
</dbReference>
<evidence type="ECO:0000313" key="9">
    <source>
        <dbReference type="Proteomes" id="UP000238217"/>
    </source>
</evidence>